<dbReference type="EMBL" id="AP025564">
    <property type="protein sequence ID" value="BDE97858.1"/>
    <property type="molecule type" value="Genomic_DNA"/>
</dbReference>
<dbReference type="RefSeq" id="WP_244387312.1">
    <property type="nucleotide sequence ID" value="NZ_AP025564.1"/>
</dbReference>
<proteinExistence type="predicted"/>
<keyword evidence="2" id="KW-1185">Reference proteome</keyword>
<reference evidence="1 2" key="1">
    <citation type="submission" date="2022-01" db="EMBL/GenBank/DDBJ databases">
        <title>Novel bile acid biosynthetic pathways are enriched in the microbiome of centenarians.</title>
        <authorList>
            <person name="Sato Y."/>
            <person name="Atarashi K."/>
            <person name="Plichta R.D."/>
            <person name="Arai Y."/>
            <person name="Sasajima S."/>
            <person name="Kearney M.S."/>
            <person name="Suda W."/>
            <person name="Takeshita K."/>
            <person name="Sasaki T."/>
            <person name="Okamoto S."/>
            <person name="Skelly N.A."/>
            <person name="Okamura Y."/>
            <person name="Vlamakis H."/>
            <person name="Li Y."/>
            <person name="Tanoue T."/>
            <person name="Takei H."/>
            <person name="Nittono H."/>
            <person name="Narushima S."/>
            <person name="Irie J."/>
            <person name="Itoh H."/>
            <person name="Moriya K."/>
            <person name="Sugiura Y."/>
            <person name="Suematsu M."/>
            <person name="Moritoki N."/>
            <person name="Shibata S."/>
            <person name="Littman R.D."/>
            <person name="Fischbach A.M."/>
            <person name="Uwamino Y."/>
            <person name="Inoue T."/>
            <person name="Honda A."/>
            <person name="Hattori M."/>
            <person name="Murai T."/>
            <person name="Xavier J.R."/>
            <person name="Hirose N."/>
            <person name="Honda K."/>
        </authorList>
    </citation>
    <scope>NUCLEOTIDE SEQUENCE [LARGE SCALE GENOMIC DNA]</scope>
    <source>
        <strain evidence="1 2">CE91-St30</strain>
    </source>
</reference>
<gene>
    <name evidence="1" type="ORF">CE91St30_31910</name>
</gene>
<protein>
    <submittedName>
        <fullName evidence="1">Uncharacterized protein</fullName>
    </submittedName>
</protein>
<evidence type="ECO:0000313" key="1">
    <source>
        <dbReference type="EMBL" id="BDE97858.1"/>
    </source>
</evidence>
<evidence type="ECO:0000313" key="2">
    <source>
        <dbReference type="Proteomes" id="UP001320544"/>
    </source>
</evidence>
<dbReference type="Proteomes" id="UP001320544">
    <property type="component" value="Chromosome"/>
</dbReference>
<accession>A0ABN6MMR6</accession>
<organism evidence="1 2">
    <name type="scientific">Raoultibacter timonensis</name>
    <dbReference type="NCBI Taxonomy" id="1907662"/>
    <lineage>
        <taxon>Bacteria</taxon>
        <taxon>Bacillati</taxon>
        <taxon>Actinomycetota</taxon>
        <taxon>Coriobacteriia</taxon>
        <taxon>Eggerthellales</taxon>
        <taxon>Eggerthellaceae</taxon>
        <taxon>Raoultibacter</taxon>
    </lineage>
</organism>
<sequence length="74" mass="8592">MGLIDDIAMKSGCEYVSELKYHPERYRAHEVLSALPVESYNEQEWCEAVAYLVDAEASCEDREACKHRLLEYFS</sequence>
<name>A0ABN6MMR6_9ACTN</name>